<dbReference type="GO" id="GO:0006352">
    <property type="term" value="P:DNA-templated transcription initiation"/>
    <property type="evidence" value="ECO:0007669"/>
    <property type="project" value="UniProtKB-UniRule"/>
</dbReference>
<evidence type="ECO:0000256" key="2">
    <source>
        <dbReference type="ARBA" id="ARBA00009307"/>
    </source>
</evidence>
<dbReference type="Gene3D" id="3.30.1490.120">
    <property type="entry name" value="RNA polymerase Rpb7-like, N-terminal domain"/>
    <property type="match status" value="1"/>
</dbReference>
<comment type="subcellular location">
    <subcellularLocation>
        <location evidence="1 6">Nucleus</location>
    </subcellularLocation>
</comment>
<evidence type="ECO:0000256" key="5">
    <source>
        <dbReference type="ARBA" id="ARBA00023242"/>
    </source>
</evidence>
<keyword evidence="3 6" id="KW-0240">DNA-directed RNA polymerase</keyword>
<dbReference type="SUPFAM" id="SSF88798">
    <property type="entry name" value="N-terminal, heterodimerisation domain of RBP7 (RpoE)"/>
    <property type="match status" value="1"/>
</dbReference>
<comment type="function">
    <text evidence="6">DNA-dependent RNA polymerase which catalyzes the transcription of DNA into RNA using the four ribonucleoside triphosphates as substrates.</text>
</comment>
<dbReference type="PANTHER" id="PTHR12709">
    <property type="entry name" value="DNA-DIRECTED RNA POLYMERASE II, III"/>
    <property type="match status" value="1"/>
</dbReference>
<dbReference type="GO" id="GO:0003697">
    <property type="term" value="F:single-stranded DNA binding"/>
    <property type="evidence" value="ECO:0007669"/>
    <property type="project" value="TreeGrafter"/>
</dbReference>
<name>A0AAV3NXI7_LITER</name>
<evidence type="ECO:0000256" key="6">
    <source>
        <dbReference type="RuleBase" id="RU369086"/>
    </source>
</evidence>
<evidence type="ECO:0000256" key="3">
    <source>
        <dbReference type="ARBA" id="ARBA00022478"/>
    </source>
</evidence>
<dbReference type="InterPro" id="IPR045113">
    <property type="entry name" value="Rpb7-like"/>
</dbReference>
<dbReference type="InterPro" id="IPR012340">
    <property type="entry name" value="NA-bd_OB-fold"/>
</dbReference>
<evidence type="ECO:0000313" key="8">
    <source>
        <dbReference type="Proteomes" id="UP001454036"/>
    </source>
</evidence>
<keyword evidence="8" id="KW-1185">Reference proteome</keyword>
<dbReference type="PANTHER" id="PTHR12709:SF3">
    <property type="entry name" value="DNA-DIRECTED RNA POLYMERASE V SUBUNIT 7"/>
    <property type="match status" value="1"/>
</dbReference>
<gene>
    <name evidence="7" type="ORF">LIER_03327</name>
</gene>
<dbReference type="GO" id="GO:0055029">
    <property type="term" value="C:nuclear DNA-directed RNA polymerase complex"/>
    <property type="evidence" value="ECO:0007669"/>
    <property type="project" value="UniProtKB-ARBA"/>
</dbReference>
<accession>A0AAV3NXI7</accession>
<dbReference type="AlphaFoldDB" id="A0AAV3NXI7"/>
<evidence type="ECO:0000256" key="4">
    <source>
        <dbReference type="ARBA" id="ARBA00023163"/>
    </source>
</evidence>
<comment type="caution">
    <text evidence="7">The sequence shown here is derived from an EMBL/GenBank/DDBJ whole genome shotgun (WGS) entry which is preliminary data.</text>
</comment>
<proteinExistence type="inferred from homology"/>
<protein>
    <recommendedName>
        <fullName evidence="6">DNA-directed RNA polymerase subunit</fullName>
    </recommendedName>
</protein>
<organism evidence="7 8">
    <name type="scientific">Lithospermum erythrorhizon</name>
    <name type="common">Purple gromwell</name>
    <name type="synonym">Lithospermum officinale var. erythrorhizon</name>
    <dbReference type="NCBI Taxonomy" id="34254"/>
    <lineage>
        <taxon>Eukaryota</taxon>
        <taxon>Viridiplantae</taxon>
        <taxon>Streptophyta</taxon>
        <taxon>Embryophyta</taxon>
        <taxon>Tracheophyta</taxon>
        <taxon>Spermatophyta</taxon>
        <taxon>Magnoliopsida</taxon>
        <taxon>eudicotyledons</taxon>
        <taxon>Gunneridae</taxon>
        <taxon>Pentapetalae</taxon>
        <taxon>asterids</taxon>
        <taxon>lamiids</taxon>
        <taxon>Boraginales</taxon>
        <taxon>Boraginaceae</taxon>
        <taxon>Boraginoideae</taxon>
        <taxon>Lithospermeae</taxon>
        <taxon>Lithospermum</taxon>
    </lineage>
</organism>
<comment type="similarity">
    <text evidence="2">Belongs to the eukaryotic RPB7/RPC8 RNA polymerase subunit family.</text>
</comment>
<dbReference type="FunFam" id="3.30.1490.120:FF:000001">
    <property type="entry name" value="DNA-directed RNA polymerase II subunit RPB7"/>
    <property type="match status" value="1"/>
</dbReference>
<keyword evidence="5 6" id="KW-0539">Nucleus</keyword>
<dbReference type="GO" id="GO:0003727">
    <property type="term" value="F:single-stranded RNA binding"/>
    <property type="evidence" value="ECO:0007669"/>
    <property type="project" value="TreeGrafter"/>
</dbReference>
<dbReference type="InterPro" id="IPR036898">
    <property type="entry name" value="RNA_pol_Rpb7-like_N_sf"/>
</dbReference>
<sequence>MFLKTQLSWNVVIPAKNLDTNGLMLQKAIILRLMKNFADKKATKELGYFMALTTLDEVGEGKVRPTTGDVLFPVKFSCITFKVFRGEILEGVVHKILKHGVFLRSGPMENIYLSHQKMADYRYVPGETPFFMNDKSSKIEKDVVVRCIVMGEKYMEATKEIYTIVSLEGDYLGPIWRS</sequence>
<reference evidence="7 8" key="1">
    <citation type="submission" date="2024-01" db="EMBL/GenBank/DDBJ databases">
        <title>The complete chloroplast genome sequence of Lithospermum erythrorhizon: insights into the phylogenetic relationship among Boraginaceae species and the maternal lineages of purple gromwells.</title>
        <authorList>
            <person name="Okada T."/>
            <person name="Watanabe K."/>
        </authorList>
    </citation>
    <scope>NUCLEOTIDE SEQUENCE [LARGE SCALE GENOMIC DNA]</scope>
</reference>
<dbReference type="EMBL" id="BAABME010000396">
    <property type="protein sequence ID" value="GAA0142422.1"/>
    <property type="molecule type" value="Genomic_DNA"/>
</dbReference>
<dbReference type="Proteomes" id="UP001454036">
    <property type="component" value="Unassembled WGS sequence"/>
</dbReference>
<dbReference type="SUPFAM" id="SSF50249">
    <property type="entry name" value="Nucleic acid-binding proteins"/>
    <property type="match status" value="1"/>
</dbReference>
<keyword evidence="4 6" id="KW-0804">Transcription</keyword>
<dbReference type="Gene3D" id="2.40.50.140">
    <property type="entry name" value="Nucleic acid-binding proteins"/>
    <property type="match status" value="1"/>
</dbReference>
<evidence type="ECO:0000313" key="7">
    <source>
        <dbReference type="EMBL" id="GAA0142422.1"/>
    </source>
</evidence>
<dbReference type="FunFam" id="2.40.50.140:FF:000043">
    <property type="entry name" value="DNA-directed RNA polymerase II subunit RPB7"/>
    <property type="match status" value="1"/>
</dbReference>
<evidence type="ECO:0000256" key="1">
    <source>
        <dbReference type="ARBA" id="ARBA00004123"/>
    </source>
</evidence>